<evidence type="ECO:0000259" key="3">
    <source>
        <dbReference type="Pfam" id="PF09394"/>
    </source>
</evidence>
<dbReference type="PROSITE" id="PS51257">
    <property type="entry name" value="PROKAR_LIPOPROTEIN"/>
    <property type="match status" value="1"/>
</dbReference>
<protein>
    <submittedName>
        <fullName evidence="4">Peptidase inhibitor I42</fullName>
    </submittedName>
</protein>
<dbReference type="InterPro" id="IPR036331">
    <property type="entry name" value="Chagasin-like_sf"/>
</dbReference>
<keyword evidence="2" id="KW-0789">Thiol protease inhibitor</keyword>
<dbReference type="Gene3D" id="2.60.40.2020">
    <property type="match status" value="1"/>
</dbReference>
<organism evidence="4 5">
    <name type="scientific">Entomomonas moraniae</name>
    <dbReference type="NCBI Taxonomy" id="2213226"/>
    <lineage>
        <taxon>Bacteria</taxon>
        <taxon>Pseudomonadati</taxon>
        <taxon>Pseudomonadota</taxon>
        <taxon>Gammaproteobacteria</taxon>
        <taxon>Pseudomonadales</taxon>
        <taxon>Pseudomonadaceae</taxon>
        <taxon>Entomomonas</taxon>
    </lineage>
</organism>
<keyword evidence="1" id="KW-0646">Protease inhibitor</keyword>
<proteinExistence type="predicted"/>
<name>A0A3Q9JKS2_9GAMM</name>
<dbReference type="Proteomes" id="UP000273143">
    <property type="component" value="Chromosome"/>
</dbReference>
<gene>
    <name evidence="4" type="ORF">DM558_13305</name>
</gene>
<sequence>MHIRAIVITLLTVFFVGCMNKQTVQEPFVINGETACQSINLRLNQQLTVRLKANPTTGYQWVLKQQPSFLKIINADVYQQDSHPEGMVGVGGQTTWSFQAQAKGSDALILIYQRPWEKEQVAETFECVINVN</sequence>
<dbReference type="EMBL" id="CP029822">
    <property type="protein sequence ID" value="AZS51686.1"/>
    <property type="molecule type" value="Genomic_DNA"/>
</dbReference>
<evidence type="ECO:0000313" key="4">
    <source>
        <dbReference type="EMBL" id="AZS51686.1"/>
    </source>
</evidence>
<evidence type="ECO:0000256" key="2">
    <source>
        <dbReference type="ARBA" id="ARBA00022704"/>
    </source>
</evidence>
<dbReference type="KEGG" id="emo:DM558_13305"/>
<dbReference type="Pfam" id="PF09394">
    <property type="entry name" value="Inhibitor_I42"/>
    <property type="match status" value="1"/>
</dbReference>
<dbReference type="AlphaFoldDB" id="A0A3Q9JKS2"/>
<dbReference type="SUPFAM" id="SSF141066">
    <property type="entry name" value="ICP-like"/>
    <property type="match status" value="1"/>
</dbReference>
<evidence type="ECO:0000313" key="5">
    <source>
        <dbReference type="Proteomes" id="UP000273143"/>
    </source>
</evidence>
<feature type="domain" description="Proteinase inhibitor I42 chagasin" evidence="3">
    <location>
        <begin position="40"/>
        <end position="128"/>
    </location>
</feature>
<reference evidence="5" key="1">
    <citation type="submission" date="2018-06" db="EMBL/GenBank/DDBJ databases">
        <title>Complete genome of Pseudomonas insecticola strain QZS01.</title>
        <authorList>
            <person name="Wang J."/>
            <person name="Su Q."/>
        </authorList>
    </citation>
    <scope>NUCLEOTIDE SEQUENCE [LARGE SCALE GENOMIC DNA]</scope>
    <source>
        <strain evidence="5">QZS01</strain>
    </source>
</reference>
<evidence type="ECO:0000256" key="1">
    <source>
        <dbReference type="ARBA" id="ARBA00022690"/>
    </source>
</evidence>
<dbReference type="GO" id="GO:0004869">
    <property type="term" value="F:cysteine-type endopeptidase inhibitor activity"/>
    <property type="evidence" value="ECO:0007669"/>
    <property type="project" value="UniProtKB-KW"/>
</dbReference>
<dbReference type="PANTHER" id="PTHR36530:SF1">
    <property type="entry name" value="AMOEBIASIN-1"/>
    <property type="match status" value="1"/>
</dbReference>
<dbReference type="InterPro" id="IPR052781">
    <property type="entry name" value="Cys_protease_inhibitor_I42"/>
</dbReference>
<dbReference type="PANTHER" id="PTHR36530">
    <property type="entry name" value="INHIBITOR OF CYSTEINE PEPTIDASE"/>
    <property type="match status" value="1"/>
</dbReference>
<keyword evidence="5" id="KW-1185">Reference proteome</keyword>
<dbReference type="InterPro" id="IPR018990">
    <property type="entry name" value="Prot_inh_I42_chagasin"/>
</dbReference>
<accession>A0A3Q9JKS2</accession>